<feature type="non-terminal residue" evidence="1">
    <location>
        <position position="1"/>
    </location>
</feature>
<organism evidence="1 2">
    <name type="scientific">Owenia fusiformis</name>
    <name type="common">Polychaete worm</name>
    <dbReference type="NCBI Taxonomy" id="6347"/>
    <lineage>
        <taxon>Eukaryota</taxon>
        <taxon>Metazoa</taxon>
        <taxon>Spiralia</taxon>
        <taxon>Lophotrochozoa</taxon>
        <taxon>Annelida</taxon>
        <taxon>Polychaeta</taxon>
        <taxon>Sedentaria</taxon>
        <taxon>Canalipalpata</taxon>
        <taxon>Sabellida</taxon>
        <taxon>Oweniida</taxon>
        <taxon>Oweniidae</taxon>
        <taxon>Owenia</taxon>
    </lineage>
</organism>
<dbReference type="AlphaFoldDB" id="A0A8S4PYD9"/>
<gene>
    <name evidence="1" type="ORF">OFUS_LOCUS22006</name>
</gene>
<evidence type="ECO:0000313" key="1">
    <source>
        <dbReference type="EMBL" id="CAH1797781.1"/>
    </source>
</evidence>
<evidence type="ECO:0000313" key="2">
    <source>
        <dbReference type="Proteomes" id="UP000749559"/>
    </source>
</evidence>
<sequence>INWKNTGWSISSRNESGISTFITLFSMKIHQKVSKCVPYDLLKSEVYWIKIVVSVVAIVTACVLQRGTAASSPDAFLVSSDPFRFKYFPKSTLGHPFDLNISRSNDFIVIVKTSSFQSSLHVSKEIKITRGKIRGIRGMWEQFKA</sequence>
<accession>A0A8S4PYD9</accession>
<dbReference type="Proteomes" id="UP000749559">
    <property type="component" value="Unassembled WGS sequence"/>
</dbReference>
<comment type="caution">
    <text evidence="1">The sequence shown here is derived from an EMBL/GenBank/DDBJ whole genome shotgun (WGS) entry which is preliminary data.</text>
</comment>
<protein>
    <submittedName>
        <fullName evidence="1">Uncharacterized protein</fullName>
    </submittedName>
</protein>
<dbReference type="EMBL" id="CAIIXF020000010">
    <property type="protein sequence ID" value="CAH1797781.1"/>
    <property type="molecule type" value="Genomic_DNA"/>
</dbReference>
<reference evidence="1" key="1">
    <citation type="submission" date="2022-03" db="EMBL/GenBank/DDBJ databases">
        <authorList>
            <person name="Martin C."/>
        </authorList>
    </citation>
    <scope>NUCLEOTIDE SEQUENCE</scope>
</reference>
<keyword evidence="2" id="KW-1185">Reference proteome</keyword>
<proteinExistence type="predicted"/>
<name>A0A8S4PYD9_OWEFU</name>